<proteinExistence type="predicted"/>
<dbReference type="Proteomes" id="UP001552299">
    <property type="component" value="Unassembled WGS sequence"/>
</dbReference>
<protein>
    <recommendedName>
        <fullName evidence="3">Knr4/Smi1-like domain-containing protein</fullName>
    </recommendedName>
</protein>
<sequence>MTTTEWIAGAASVDDSNENRLPRRVCFSFAAYSKTVLDHLKSSGVHIAAGLSDDEFAAIESSLGFQFPPDLYSILREGLPVGAGFPNWRFASLQQLQVLVSLPASDLLYEISHSLVWPLAWGPRPDSHAESIARAQSLLAGAPKLVPVYRHFYIAANPNLAGNPVFYILGADVRCCGFDLSDFFCRKELSFLPAAAPSWAATEARRVEVWTDLASGGFITGGGTHGLERLMKALGWRLREGGWGEKEVREMLMMGGSDGVKDGMRGRRTVVMDRLDLMWHVRLQALSLLRSGWSPEDVVYSMGGSRGDATRELVAGDRRPFSCVEDLFLLVLLLRSASYIGGIPLYFVEEDQMPLACKSALRRSDVTVDVFLAEEDEYLLEDVRVELLQFLADLVAEELPPVVVVLAVESLVGVEGSRYETPPSFKFSLLGRVPRFLLQLHFAPEGRMRQISVVYDS</sequence>
<dbReference type="EMBL" id="JANQDX010000018">
    <property type="protein sequence ID" value="KAL0907228.1"/>
    <property type="molecule type" value="Genomic_DNA"/>
</dbReference>
<dbReference type="PANTHER" id="PTHR32011:SF6">
    <property type="entry name" value="KNR4_SMI1-LIKE DOMAIN-CONTAINING PROTEIN"/>
    <property type="match status" value="1"/>
</dbReference>
<reference evidence="1 2" key="1">
    <citation type="journal article" date="2024" name="Plant Biotechnol. J.">
        <title>Dendrobium thyrsiflorum genome and its molecular insights into genes involved in important horticultural traits.</title>
        <authorList>
            <person name="Chen B."/>
            <person name="Wang J.Y."/>
            <person name="Zheng P.J."/>
            <person name="Li K.L."/>
            <person name="Liang Y.M."/>
            <person name="Chen X.F."/>
            <person name="Zhang C."/>
            <person name="Zhao X."/>
            <person name="He X."/>
            <person name="Zhang G.Q."/>
            <person name="Liu Z.J."/>
            <person name="Xu Q."/>
        </authorList>
    </citation>
    <scope>NUCLEOTIDE SEQUENCE [LARGE SCALE GENOMIC DNA]</scope>
    <source>
        <strain evidence="1">GZMU011</strain>
    </source>
</reference>
<accession>A0ABD0UAK3</accession>
<dbReference type="AlphaFoldDB" id="A0ABD0UAK3"/>
<evidence type="ECO:0000313" key="1">
    <source>
        <dbReference type="EMBL" id="KAL0907228.1"/>
    </source>
</evidence>
<comment type="caution">
    <text evidence="1">The sequence shown here is derived from an EMBL/GenBank/DDBJ whole genome shotgun (WGS) entry which is preliminary data.</text>
</comment>
<name>A0ABD0UAK3_DENTH</name>
<evidence type="ECO:0000313" key="2">
    <source>
        <dbReference type="Proteomes" id="UP001552299"/>
    </source>
</evidence>
<dbReference type="PANTHER" id="PTHR32011">
    <property type="entry name" value="OS08G0472400 PROTEIN"/>
    <property type="match status" value="1"/>
</dbReference>
<organism evidence="1 2">
    <name type="scientific">Dendrobium thyrsiflorum</name>
    <name type="common">Pinecone-like raceme dendrobium</name>
    <name type="synonym">Orchid</name>
    <dbReference type="NCBI Taxonomy" id="117978"/>
    <lineage>
        <taxon>Eukaryota</taxon>
        <taxon>Viridiplantae</taxon>
        <taxon>Streptophyta</taxon>
        <taxon>Embryophyta</taxon>
        <taxon>Tracheophyta</taxon>
        <taxon>Spermatophyta</taxon>
        <taxon>Magnoliopsida</taxon>
        <taxon>Liliopsida</taxon>
        <taxon>Asparagales</taxon>
        <taxon>Orchidaceae</taxon>
        <taxon>Epidendroideae</taxon>
        <taxon>Malaxideae</taxon>
        <taxon>Dendrobiinae</taxon>
        <taxon>Dendrobium</taxon>
    </lineage>
</organism>
<evidence type="ECO:0008006" key="3">
    <source>
        <dbReference type="Google" id="ProtNLM"/>
    </source>
</evidence>
<keyword evidence="2" id="KW-1185">Reference proteome</keyword>
<gene>
    <name evidence="1" type="ORF">M5K25_025783</name>
</gene>